<dbReference type="EMBL" id="GFPF01001674">
    <property type="protein sequence ID" value="MAA12820.1"/>
    <property type="molecule type" value="Transcribed_RNA"/>
</dbReference>
<organism evidence="1">
    <name type="scientific">Rhipicephalus zambeziensis</name>
    <dbReference type="NCBI Taxonomy" id="60191"/>
    <lineage>
        <taxon>Eukaryota</taxon>
        <taxon>Metazoa</taxon>
        <taxon>Ecdysozoa</taxon>
        <taxon>Arthropoda</taxon>
        <taxon>Chelicerata</taxon>
        <taxon>Arachnida</taxon>
        <taxon>Acari</taxon>
        <taxon>Parasitiformes</taxon>
        <taxon>Ixodida</taxon>
        <taxon>Ixodoidea</taxon>
        <taxon>Ixodidae</taxon>
        <taxon>Rhipicephalinae</taxon>
        <taxon>Rhipicephalus</taxon>
        <taxon>Rhipicephalus</taxon>
    </lineage>
</organism>
<sequence>MRRHHRAHGSRRHRVKLCGFCVSRQRRPSQWRRVRYLTAAREVRTRSGDVLFAKSDHKPMRPHERAVRQAEHMAHARLNRKDPKTEQRTCVRASLRERQAMFPNLVRSCFTHYVRHHGLGHCRHGGSEFPIQHCFAASCMTS</sequence>
<proteinExistence type="predicted"/>
<name>A0A224YGC7_9ACAR</name>
<protein>
    <submittedName>
        <fullName evidence="1">Uncharacterized protein</fullName>
    </submittedName>
</protein>
<reference evidence="1" key="1">
    <citation type="journal article" date="2017" name="Parasit. Vectors">
        <title>Sialotranscriptomics of Rhipicephalus zambeziensis reveals intricate expression profiles of secretory proteins and suggests tight temporal transcriptional regulation during blood-feeding.</title>
        <authorList>
            <person name="de Castro M.H."/>
            <person name="de Klerk D."/>
            <person name="Pienaar R."/>
            <person name="Rees D.J.G."/>
            <person name="Mans B.J."/>
        </authorList>
    </citation>
    <scope>NUCLEOTIDE SEQUENCE</scope>
    <source>
        <tissue evidence="1">Salivary glands</tissue>
    </source>
</reference>
<evidence type="ECO:0000313" key="1">
    <source>
        <dbReference type="EMBL" id="MAA12820.1"/>
    </source>
</evidence>
<accession>A0A224YGC7</accession>
<dbReference type="AlphaFoldDB" id="A0A224YGC7"/>